<protein>
    <submittedName>
        <fullName evidence="2">Uncharacterized protein</fullName>
    </submittedName>
</protein>
<reference evidence="3" key="2">
    <citation type="submission" date="2015-01" db="EMBL/GenBank/DDBJ databases">
        <title>Evolutionary Origins and Diversification of the Mycorrhizal Mutualists.</title>
        <authorList>
            <consortium name="DOE Joint Genome Institute"/>
            <consortium name="Mycorrhizal Genomics Consortium"/>
            <person name="Kohler A."/>
            <person name="Kuo A."/>
            <person name="Nagy L.G."/>
            <person name="Floudas D."/>
            <person name="Copeland A."/>
            <person name="Barry K.W."/>
            <person name="Cichocki N."/>
            <person name="Veneault-Fourrey C."/>
            <person name="LaButti K."/>
            <person name="Lindquist E.A."/>
            <person name="Lipzen A."/>
            <person name="Lundell T."/>
            <person name="Morin E."/>
            <person name="Murat C."/>
            <person name="Riley R."/>
            <person name="Ohm R."/>
            <person name="Sun H."/>
            <person name="Tunlid A."/>
            <person name="Henrissat B."/>
            <person name="Grigoriev I.V."/>
            <person name="Hibbett D.S."/>
            <person name="Martin F."/>
        </authorList>
    </citation>
    <scope>NUCLEOTIDE SEQUENCE [LARGE SCALE GENOMIC DNA]</scope>
    <source>
        <strain evidence="3">h7</strain>
    </source>
</reference>
<feature type="region of interest" description="Disordered" evidence="1">
    <location>
        <begin position="645"/>
        <end position="671"/>
    </location>
</feature>
<dbReference type="HOGENOM" id="CLU_370070_0_0_1"/>
<feature type="compositionally biased region" description="Acidic residues" evidence="1">
    <location>
        <begin position="489"/>
        <end position="519"/>
    </location>
</feature>
<organism evidence="2 3">
    <name type="scientific">Hebeloma cylindrosporum</name>
    <dbReference type="NCBI Taxonomy" id="76867"/>
    <lineage>
        <taxon>Eukaryota</taxon>
        <taxon>Fungi</taxon>
        <taxon>Dikarya</taxon>
        <taxon>Basidiomycota</taxon>
        <taxon>Agaricomycotina</taxon>
        <taxon>Agaricomycetes</taxon>
        <taxon>Agaricomycetidae</taxon>
        <taxon>Agaricales</taxon>
        <taxon>Agaricineae</taxon>
        <taxon>Hymenogastraceae</taxon>
        <taxon>Hebeloma</taxon>
    </lineage>
</organism>
<feature type="region of interest" description="Disordered" evidence="1">
    <location>
        <begin position="484"/>
        <end position="523"/>
    </location>
</feature>
<dbReference type="Gene3D" id="3.40.50.11960">
    <property type="match status" value="1"/>
</dbReference>
<sequence>MEDNLVNPGDGCRVLAISPSLEGAVLFIEHMKGLSGTVSINENPTTLSRTSGPITVPYTISNRYYSADIHFAAYEMQAVHAGLFSLDGSPDYKPPPAVVFAWIDGEPYAKHVEELSKTIAASGYEPEVSLAVRISKKAASPDTADVKSEDENMDIDTTLISFGFEYVDATREASSRVRSESDSPDDVPSLPRVLDALSTVMWPSMQPFSRSGKGQLASSLTSTARGGGDNAKRQWERDSIMEELLSVSGISGISGRDSRTVGSGAEADDNDDDLDGAPFLPYDFRGTKSVGTKLTVDQSPSIGITSSGTRTWSAFSSPSIGFSAHTQGEISMSPTDIDATTPFGTRGPSFADGGPDLSSGSDLAVEATRKKVSIGFEDDFTVFVSAPSLASNSAAVPGPLSAWYPLDAGFAPQNTADADLKLETPLVTAIATGDPLGLPPDQLDKNLLAPSDAQSALSYRSLGSVSDFGGSDVDVDEKGMRQGYTTLHDDEDEEGGENEWEDENDEGEWEDAAEEDQGDEKDMPTMDEVMAMATRIFGAMPLPGDKEVNYPLGFKSAASAFSTQSVFAAASSNLEARPKDTSSTNPKPEETEPSNSHGANRSASANANAGPDPAMLERMKRLGGMTAMSDIQFGMAAMRERSTGKMNTQSSTNPVFGPPRPPPPQTTTLPSKGEEVNIQMDSEGEDTDIPPFDLTRVLHSLQAVRGEIAGMEDEEERRRMAAKVALGFVYGMDMDGEGREGSGSRKAGAGVS</sequence>
<name>A0A0C3C9F4_HEBCY</name>
<keyword evidence="3" id="KW-1185">Reference proteome</keyword>
<dbReference type="PANTHER" id="PTHR14659:SF1">
    <property type="entry name" value="ALPHA- AND GAMMA-ADAPTIN-BINDING PROTEIN P34"/>
    <property type="match status" value="1"/>
</dbReference>
<gene>
    <name evidence="2" type="ORF">M413DRAFT_445631</name>
</gene>
<accession>A0A0C3C9F4</accession>
<proteinExistence type="predicted"/>
<evidence type="ECO:0000256" key="1">
    <source>
        <dbReference type="SAM" id="MobiDB-lite"/>
    </source>
</evidence>
<feature type="region of interest" description="Disordered" evidence="1">
    <location>
        <begin position="733"/>
        <end position="752"/>
    </location>
</feature>
<dbReference type="InterPro" id="IPR019341">
    <property type="entry name" value="Alpha/Gamma-adaptin-bd_p34"/>
</dbReference>
<feature type="region of interest" description="Disordered" evidence="1">
    <location>
        <begin position="572"/>
        <end position="613"/>
    </location>
</feature>
<feature type="compositionally biased region" description="Low complexity" evidence="1">
    <location>
        <begin position="594"/>
        <end position="609"/>
    </location>
</feature>
<evidence type="ECO:0000313" key="3">
    <source>
        <dbReference type="Proteomes" id="UP000053424"/>
    </source>
</evidence>
<feature type="compositionally biased region" description="Pro residues" evidence="1">
    <location>
        <begin position="656"/>
        <end position="665"/>
    </location>
</feature>
<dbReference type="AlphaFoldDB" id="A0A0C3C9F4"/>
<evidence type="ECO:0000313" key="2">
    <source>
        <dbReference type="EMBL" id="KIM40849.1"/>
    </source>
</evidence>
<feature type="region of interest" description="Disordered" evidence="1">
    <location>
        <begin position="208"/>
        <end position="235"/>
    </location>
</feature>
<feature type="region of interest" description="Disordered" evidence="1">
    <location>
        <begin position="251"/>
        <end position="274"/>
    </location>
</feature>
<dbReference type="OrthoDB" id="10261384at2759"/>
<reference evidence="2 3" key="1">
    <citation type="submission" date="2014-04" db="EMBL/GenBank/DDBJ databases">
        <authorList>
            <consortium name="DOE Joint Genome Institute"/>
            <person name="Kuo A."/>
            <person name="Gay G."/>
            <person name="Dore J."/>
            <person name="Kohler A."/>
            <person name="Nagy L.G."/>
            <person name="Floudas D."/>
            <person name="Copeland A."/>
            <person name="Barry K.W."/>
            <person name="Cichocki N."/>
            <person name="Veneault-Fourrey C."/>
            <person name="LaButti K."/>
            <person name="Lindquist E.A."/>
            <person name="Lipzen A."/>
            <person name="Lundell T."/>
            <person name="Morin E."/>
            <person name="Murat C."/>
            <person name="Sun H."/>
            <person name="Tunlid A."/>
            <person name="Henrissat B."/>
            <person name="Grigoriev I.V."/>
            <person name="Hibbett D.S."/>
            <person name="Martin F."/>
            <person name="Nordberg H.P."/>
            <person name="Cantor M.N."/>
            <person name="Hua S.X."/>
        </authorList>
    </citation>
    <scope>NUCLEOTIDE SEQUENCE [LARGE SCALE GENOMIC DNA]</scope>
    <source>
        <strain evidence="3">h7</strain>
    </source>
</reference>
<dbReference type="Proteomes" id="UP000053424">
    <property type="component" value="Unassembled WGS sequence"/>
</dbReference>
<dbReference type="EMBL" id="KN831781">
    <property type="protein sequence ID" value="KIM40849.1"/>
    <property type="molecule type" value="Genomic_DNA"/>
</dbReference>
<dbReference type="PANTHER" id="PTHR14659">
    <property type="entry name" value="ALPHA- AND GAMMA-ADAPTIN-BINDING PROTEIN P34"/>
    <property type="match status" value="1"/>
</dbReference>
<dbReference type="STRING" id="686832.A0A0C3C9F4"/>